<name>A0A284S242_ARMOS</name>
<evidence type="ECO:0000313" key="1">
    <source>
        <dbReference type="EMBL" id="SJL15101.1"/>
    </source>
</evidence>
<evidence type="ECO:0000313" key="2">
    <source>
        <dbReference type="Proteomes" id="UP000219338"/>
    </source>
</evidence>
<proteinExistence type="predicted"/>
<gene>
    <name evidence="1" type="ORF">ARMOST_18584</name>
</gene>
<sequence>MNKNLNHFDRLVSTTDFSLSVNLAPFINGNILPTPAVRIEIYQSLRRLETNATCFEEIFAHQQTAILQITQILKEYEAAYAKTRSEQLRVQEITDRHRHALSSPIRSLPDDLLAVIFGLADPNAAFMGLFPWVATGPSHDPTTFFGLPSVYSQTIITPALMQD</sequence>
<protein>
    <submittedName>
        <fullName evidence="1">Uncharacterized protein</fullName>
    </submittedName>
</protein>
<keyword evidence="2" id="KW-1185">Reference proteome</keyword>
<dbReference type="EMBL" id="FUEG01000027">
    <property type="protein sequence ID" value="SJL15101.1"/>
    <property type="molecule type" value="Genomic_DNA"/>
</dbReference>
<accession>A0A284S242</accession>
<dbReference type="STRING" id="47428.A0A284S242"/>
<reference evidence="2" key="1">
    <citation type="journal article" date="2017" name="Nat. Ecol. Evol.">
        <title>Genome expansion and lineage-specific genetic innovations in the forest pathogenic fungi Armillaria.</title>
        <authorList>
            <person name="Sipos G."/>
            <person name="Prasanna A.N."/>
            <person name="Walter M.C."/>
            <person name="O'Connor E."/>
            <person name="Balint B."/>
            <person name="Krizsan K."/>
            <person name="Kiss B."/>
            <person name="Hess J."/>
            <person name="Varga T."/>
            <person name="Slot J."/>
            <person name="Riley R."/>
            <person name="Boka B."/>
            <person name="Rigling D."/>
            <person name="Barry K."/>
            <person name="Lee J."/>
            <person name="Mihaltcheva S."/>
            <person name="LaButti K."/>
            <person name="Lipzen A."/>
            <person name="Waldron R."/>
            <person name="Moloney N.M."/>
            <person name="Sperisen C."/>
            <person name="Kredics L."/>
            <person name="Vagvoelgyi C."/>
            <person name="Patrignani A."/>
            <person name="Fitzpatrick D."/>
            <person name="Nagy I."/>
            <person name="Doyle S."/>
            <person name="Anderson J.B."/>
            <person name="Grigoriev I.V."/>
            <person name="Gueldener U."/>
            <person name="Muensterkoetter M."/>
            <person name="Nagy L.G."/>
        </authorList>
    </citation>
    <scope>NUCLEOTIDE SEQUENCE [LARGE SCALE GENOMIC DNA]</scope>
    <source>
        <strain evidence="2">C18/9</strain>
    </source>
</reference>
<dbReference type="Proteomes" id="UP000219338">
    <property type="component" value="Unassembled WGS sequence"/>
</dbReference>
<dbReference type="OrthoDB" id="3022607at2759"/>
<dbReference type="AlphaFoldDB" id="A0A284S242"/>
<organism evidence="1 2">
    <name type="scientific">Armillaria ostoyae</name>
    <name type="common">Armillaria root rot fungus</name>
    <dbReference type="NCBI Taxonomy" id="47428"/>
    <lineage>
        <taxon>Eukaryota</taxon>
        <taxon>Fungi</taxon>
        <taxon>Dikarya</taxon>
        <taxon>Basidiomycota</taxon>
        <taxon>Agaricomycotina</taxon>
        <taxon>Agaricomycetes</taxon>
        <taxon>Agaricomycetidae</taxon>
        <taxon>Agaricales</taxon>
        <taxon>Marasmiineae</taxon>
        <taxon>Physalacriaceae</taxon>
        <taxon>Armillaria</taxon>
    </lineage>
</organism>